<dbReference type="EMBL" id="FMAI01000036">
    <property type="protein sequence ID" value="SCB55191.1"/>
    <property type="molecule type" value="Genomic_DNA"/>
</dbReference>
<protein>
    <submittedName>
        <fullName evidence="2">Uncharacterized protein</fullName>
    </submittedName>
</protein>
<evidence type="ECO:0000313" key="3">
    <source>
        <dbReference type="Proteomes" id="UP000199184"/>
    </source>
</evidence>
<evidence type="ECO:0000313" key="2">
    <source>
        <dbReference type="EMBL" id="SCB55191.1"/>
    </source>
</evidence>
<reference evidence="3" key="1">
    <citation type="submission" date="2016-08" db="EMBL/GenBank/DDBJ databases">
        <authorList>
            <person name="Varghese N."/>
            <person name="Submissions Spin"/>
        </authorList>
    </citation>
    <scope>NUCLEOTIDE SEQUENCE [LARGE SCALE GENOMIC DNA]</scope>
    <source>
        <strain evidence="3">ERR11</strain>
    </source>
</reference>
<feature type="region of interest" description="Disordered" evidence="1">
    <location>
        <begin position="1"/>
        <end position="24"/>
    </location>
</feature>
<dbReference type="AlphaFoldDB" id="A0A1C3XSE6"/>
<dbReference type="Proteomes" id="UP000199184">
    <property type="component" value="Unassembled WGS sequence"/>
</dbReference>
<gene>
    <name evidence="2" type="ORF">GA0061098_103633</name>
</gene>
<accession>A0A1C3XSE6</accession>
<keyword evidence="3" id="KW-1185">Reference proteome</keyword>
<organism evidence="2 3">
    <name type="scientific">Bradyrhizobium shewense</name>
    <dbReference type="NCBI Taxonomy" id="1761772"/>
    <lineage>
        <taxon>Bacteria</taxon>
        <taxon>Pseudomonadati</taxon>
        <taxon>Pseudomonadota</taxon>
        <taxon>Alphaproteobacteria</taxon>
        <taxon>Hyphomicrobiales</taxon>
        <taxon>Nitrobacteraceae</taxon>
        <taxon>Bradyrhizobium</taxon>
    </lineage>
</organism>
<name>A0A1C3XSE6_9BRAD</name>
<evidence type="ECO:0000256" key="1">
    <source>
        <dbReference type="SAM" id="MobiDB-lite"/>
    </source>
</evidence>
<proteinExistence type="predicted"/>
<sequence>MLLRARPASHRHPPDEGSSSFTAPLRRSPVELTKFVHRYNNGSPHDRAPNSSITARTVSCLVKSSWLAAAAPPQPMISPLRALVSSTTFRPRSARPEAPSAGRRNALVWHAGIFVTRQDRKTLIDCSALPRRKSTLAAMGEPSRSILRYRHRAIIDISAAVWEPHSSRPCSASTRCMTSRLISPAISFRTWAPSTRSASGSPRRPCSASR</sequence>